<dbReference type="GO" id="GO:0005576">
    <property type="term" value="C:extracellular region"/>
    <property type="evidence" value="ECO:0007669"/>
    <property type="project" value="UniProtKB-SubCell"/>
</dbReference>
<organism evidence="4 5">
    <name type="scientific">Selenobaculum gibii</name>
    <dbReference type="NCBI Taxonomy" id="3054208"/>
    <lineage>
        <taxon>Bacteria</taxon>
        <taxon>Bacillati</taxon>
        <taxon>Bacillota</taxon>
        <taxon>Negativicutes</taxon>
        <taxon>Selenomonadales</taxon>
        <taxon>Selenomonadaceae</taxon>
        <taxon>Selenobaculum</taxon>
    </lineage>
</organism>
<keyword evidence="5" id="KW-1185">Reference proteome</keyword>
<dbReference type="InterPro" id="IPR002509">
    <property type="entry name" value="NODB_dom"/>
</dbReference>
<dbReference type="KEGG" id="sgbi:P3F81_10540"/>
<gene>
    <name evidence="4" type="ORF">P3F81_10540</name>
</gene>
<dbReference type="Pfam" id="PF01522">
    <property type="entry name" value="Polysacc_deac_1"/>
    <property type="match status" value="1"/>
</dbReference>
<dbReference type="PANTHER" id="PTHR34216:SF3">
    <property type="entry name" value="POLY-BETA-1,6-N-ACETYL-D-GLUCOSAMINE N-DEACETYLASE"/>
    <property type="match status" value="1"/>
</dbReference>
<accession>A0A9Y2ESG9</accession>
<dbReference type="EMBL" id="CP120678">
    <property type="protein sequence ID" value="WIW70321.1"/>
    <property type="molecule type" value="Genomic_DNA"/>
</dbReference>
<dbReference type="GO" id="GO:0005975">
    <property type="term" value="P:carbohydrate metabolic process"/>
    <property type="evidence" value="ECO:0007669"/>
    <property type="project" value="InterPro"/>
</dbReference>
<proteinExistence type="predicted"/>
<dbReference type="Gene3D" id="3.20.20.370">
    <property type="entry name" value="Glycoside hydrolase/deacetylase"/>
    <property type="match status" value="1"/>
</dbReference>
<evidence type="ECO:0000313" key="4">
    <source>
        <dbReference type="EMBL" id="WIW70321.1"/>
    </source>
</evidence>
<dbReference type="GO" id="GO:0016810">
    <property type="term" value="F:hydrolase activity, acting on carbon-nitrogen (but not peptide) bonds"/>
    <property type="evidence" value="ECO:0007669"/>
    <property type="project" value="InterPro"/>
</dbReference>
<evidence type="ECO:0000313" key="5">
    <source>
        <dbReference type="Proteomes" id="UP001243623"/>
    </source>
</evidence>
<keyword evidence="2" id="KW-0732">Signal</keyword>
<evidence type="ECO:0000256" key="1">
    <source>
        <dbReference type="ARBA" id="ARBA00004613"/>
    </source>
</evidence>
<dbReference type="CDD" id="cd10918">
    <property type="entry name" value="CE4_NodB_like_5s_6s"/>
    <property type="match status" value="1"/>
</dbReference>
<dbReference type="InterPro" id="IPR051398">
    <property type="entry name" value="Polysacch_Deacetylase"/>
</dbReference>
<dbReference type="PANTHER" id="PTHR34216">
    <property type="match status" value="1"/>
</dbReference>
<comment type="subcellular location">
    <subcellularLocation>
        <location evidence="1">Secreted</location>
    </subcellularLocation>
</comment>
<protein>
    <submittedName>
        <fullName evidence="4">Polysaccharide deacetylase family protein</fullName>
    </submittedName>
</protein>
<reference evidence="4" key="1">
    <citation type="submission" date="2023-03" db="EMBL/GenBank/DDBJ databases">
        <title>Selenobaculum gbiensis gen. nov. sp. nov., a new bacterium isolated from the gut microbiota of IBD patient.</title>
        <authorList>
            <person name="Yeo S."/>
            <person name="Park H."/>
            <person name="Huh C.S."/>
        </authorList>
    </citation>
    <scope>NUCLEOTIDE SEQUENCE</scope>
    <source>
        <strain evidence="4">ICN-92133</strain>
    </source>
</reference>
<feature type="domain" description="NodB homology" evidence="3">
    <location>
        <begin position="86"/>
        <end position="254"/>
    </location>
</feature>
<evidence type="ECO:0000259" key="3">
    <source>
        <dbReference type="PROSITE" id="PS51677"/>
    </source>
</evidence>
<dbReference type="SUPFAM" id="SSF88713">
    <property type="entry name" value="Glycoside hydrolase/deacetylase"/>
    <property type="match status" value="1"/>
</dbReference>
<name>A0A9Y2ESG9_9FIRM</name>
<dbReference type="RefSeq" id="WP_147670106.1">
    <property type="nucleotide sequence ID" value="NZ_CP120678.1"/>
</dbReference>
<dbReference type="PROSITE" id="PS51677">
    <property type="entry name" value="NODB"/>
    <property type="match status" value="1"/>
</dbReference>
<sequence>MKVKYKITAIALAVAFAIGFGILGSIPADGIPILAYHMVSDEDNHYSISIADFEEQMKYLKEEGYAPISLLEFAKAKKGKFNLPEKPIIITFDDGYVDNYTNAVPIMEKYGMRGTIFMVVNEIGKERYLTIDQLKDLEKRNIEIGSHTANHLPLATLSSEEKKSEIDKSKLLLEWKGLKTVFFMAYPNGSYDKEVEQMLKDGEYLGGLTGDTGLNTFATNPYQLHRINIPQPFFGLTEFKLRFMRANVAAHMGW</sequence>
<dbReference type="AlphaFoldDB" id="A0A9Y2ESG9"/>
<dbReference type="InterPro" id="IPR011330">
    <property type="entry name" value="Glyco_hydro/deAcase_b/a-brl"/>
</dbReference>
<evidence type="ECO:0000256" key="2">
    <source>
        <dbReference type="ARBA" id="ARBA00022729"/>
    </source>
</evidence>
<dbReference type="Proteomes" id="UP001243623">
    <property type="component" value="Chromosome"/>
</dbReference>